<name>A0A0B7BI66_9EUPU</name>
<sequence>MAEAARPFKIWNYDRSVKKSLTASSLQELLEKGCSKLNLNHSSALLRVVLEEDGTEVDDDDYFALVPDNSTLLILQDNEKWSPQGSGTIDETDSRGDVSHDQSELKHLAEYLKHDLLSIITFNSEQQQLLVDSDTSTLAHLMGRTERYARGVQASCQCHLDELARDKETMDILKLYHHARSASEQQPADKKKET</sequence>
<evidence type="ECO:0000256" key="1">
    <source>
        <dbReference type="ARBA" id="ARBA00022703"/>
    </source>
</evidence>
<dbReference type="CDD" id="cd01615">
    <property type="entry name" value="CIDE_N"/>
    <property type="match status" value="1"/>
</dbReference>
<dbReference type="Gene3D" id="3.10.20.10">
    <property type="match status" value="1"/>
</dbReference>
<proteinExistence type="predicted"/>
<feature type="domain" description="CIDE-N" evidence="3">
    <location>
        <begin position="4"/>
        <end position="83"/>
    </location>
</feature>
<evidence type="ECO:0000259" key="3">
    <source>
        <dbReference type="PROSITE" id="PS51135"/>
    </source>
</evidence>
<dbReference type="PANTHER" id="PTHR12306:SF15">
    <property type="entry name" value="DNAATION FACTOR-RELATED PROTEIN 1, ISOFORM B-RELATED"/>
    <property type="match status" value="1"/>
</dbReference>
<protein>
    <recommendedName>
        <fullName evidence="3">CIDE-N domain-containing protein</fullName>
    </recommendedName>
</protein>
<dbReference type="PROSITE" id="PS51135">
    <property type="entry name" value="CIDE_N"/>
    <property type="match status" value="1"/>
</dbReference>
<dbReference type="InterPro" id="IPR003508">
    <property type="entry name" value="CIDE-N_dom"/>
</dbReference>
<dbReference type="SUPFAM" id="SSF54277">
    <property type="entry name" value="CAD &amp; PB1 domains"/>
    <property type="match status" value="1"/>
</dbReference>
<dbReference type="AlphaFoldDB" id="A0A0B7BI66"/>
<reference evidence="4" key="1">
    <citation type="submission" date="2014-12" db="EMBL/GenBank/DDBJ databases">
        <title>Insight into the proteome of Arion vulgaris.</title>
        <authorList>
            <person name="Aradska J."/>
            <person name="Bulat T."/>
            <person name="Smidak R."/>
            <person name="Sarate P."/>
            <person name="Gangsoo J."/>
            <person name="Sialana F."/>
            <person name="Bilban M."/>
            <person name="Lubec G."/>
        </authorList>
    </citation>
    <scope>NUCLEOTIDE SEQUENCE</scope>
    <source>
        <tissue evidence="4">Skin</tissue>
    </source>
</reference>
<evidence type="ECO:0000256" key="2">
    <source>
        <dbReference type="PROSITE-ProRule" id="PRU00447"/>
    </source>
</evidence>
<dbReference type="Gene3D" id="1.10.1490.10">
    <property type="entry name" value="C-terminal domain of DFF45/ICAD (DFF-C domain)"/>
    <property type="match status" value="1"/>
</dbReference>
<evidence type="ECO:0000313" key="4">
    <source>
        <dbReference type="EMBL" id="CEK91865.1"/>
    </source>
</evidence>
<dbReference type="GO" id="GO:0006915">
    <property type="term" value="P:apoptotic process"/>
    <property type="evidence" value="ECO:0007669"/>
    <property type="project" value="UniProtKB-UniRule"/>
</dbReference>
<dbReference type="GO" id="GO:0042981">
    <property type="term" value="P:regulation of apoptotic process"/>
    <property type="evidence" value="ECO:0007669"/>
    <property type="project" value="TreeGrafter"/>
</dbReference>
<dbReference type="EMBL" id="HACG01045000">
    <property type="protein sequence ID" value="CEK91865.1"/>
    <property type="molecule type" value="Transcribed_RNA"/>
</dbReference>
<dbReference type="SMART" id="SM00266">
    <property type="entry name" value="CAD"/>
    <property type="match status" value="1"/>
</dbReference>
<accession>A0A0B7BI66</accession>
<organism evidence="4">
    <name type="scientific">Arion vulgaris</name>
    <dbReference type="NCBI Taxonomy" id="1028688"/>
    <lineage>
        <taxon>Eukaryota</taxon>
        <taxon>Metazoa</taxon>
        <taxon>Spiralia</taxon>
        <taxon>Lophotrochozoa</taxon>
        <taxon>Mollusca</taxon>
        <taxon>Gastropoda</taxon>
        <taxon>Heterobranchia</taxon>
        <taxon>Euthyneura</taxon>
        <taxon>Panpulmonata</taxon>
        <taxon>Eupulmonata</taxon>
        <taxon>Stylommatophora</taxon>
        <taxon>Helicina</taxon>
        <taxon>Arionoidea</taxon>
        <taxon>Arionidae</taxon>
        <taxon>Arion</taxon>
    </lineage>
</organism>
<gene>
    <name evidence="4" type="primary">ORF185260</name>
</gene>
<dbReference type="PANTHER" id="PTHR12306">
    <property type="entry name" value="CELL DEATH ACTIVATOR CIDE"/>
    <property type="match status" value="1"/>
</dbReference>
<dbReference type="Pfam" id="PF09033">
    <property type="entry name" value="DFF-C"/>
    <property type="match status" value="1"/>
</dbReference>
<dbReference type="InterPro" id="IPR015121">
    <property type="entry name" value="DNA_fragmentation_mid_dom"/>
</dbReference>
<keyword evidence="1 2" id="KW-0053">Apoptosis</keyword>
<dbReference type="Pfam" id="PF02017">
    <property type="entry name" value="CIDE-N"/>
    <property type="match status" value="1"/>
</dbReference>